<dbReference type="AlphaFoldDB" id="A0A3M0BZR6"/>
<accession>A0A3M0BZR6</accession>
<name>A0A3M0BZR6_9AQUI</name>
<dbReference type="EMBL" id="REFO01000003">
    <property type="protein sequence ID" value="RMB00066.1"/>
    <property type="molecule type" value="Genomic_DNA"/>
</dbReference>
<reference evidence="1 2" key="1">
    <citation type="submission" date="2018-10" db="EMBL/GenBank/DDBJ databases">
        <title>Genomic Encyclopedia of Archaeal and Bacterial Type Strains, Phase II (KMG-II): from individual species to whole genera.</title>
        <authorList>
            <person name="Goeker M."/>
        </authorList>
    </citation>
    <scope>NUCLEOTIDE SEQUENCE [LARGE SCALE GENOMIC DNA]</scope>
    <source>
        <strain evidence="1 2">VM1</strain>
    </source>
</reference>
<comment type="caution">
    <text evidence="1">The sequence shown here is derived from an EMBL/GenBank/DDBJ whole genome shotgun (WGS) entry which is preliminary data.</text>
</comment>
<keyword evidence="2" id="KW-1185">Reference proteome</keyword>
<dbReference type="RefSeq" id="WP_121922222.1">
    <property type="nucleotide sequence ID" value="NZ_REFO01000003.1"/>
</dbReference>
<organism evidence="1 2">
    <name type="scientific">Hydrogenothermus marinus</name>
    <dbReference type="NCBI Taxonomy" id="133270"/>
    <lineage>
        <taxon>Bacteria</taxon>
        <taxon>Pseudomonadati</taxon>
        <taxon>Aquificota</taxon>
        <taxon>Aquificia</taxon>
        <taxon>Aquificales</taxon>
        <taxon>Hydrogenothermaceae</taxon>
        <taxon>Hydrogenothermus</taxon>
    </lineage>
</organism>
<proteinExistence type="predicted"/>
<gene>
    <name evidence="1" type="ORF">CLV39_0035</name>
</gene>
<evidence type="ECO:0000313" key="2">
    <source>
        <dbReference type="Proteomes" id="UP000280842"/>
    </source>
</evidence>
<protein>
    <submittedName>
        <fullName evidence="1">Uncharacterized protein</fullName>
    </submittedName>
</protein>
<evidence type="ECO:0000313" key="1">
    <source>
        <dbReference type="EMBL" id="RMB00066.1"/>
    </source>
</evidence>
<sequence length="98" mass="11278">MFKQKETVFIYYTAPTGKRVLTNTKQIVSYEHEYENIYTIYIKQKGSAKFLARDLGGEVVGDDIVKVAVEVDPRSIDYLPKDKEGIEIEKKDKEEITA</sequence>
<dbReference type="Proteomes" id="UP000280842">
    <property type="component" value="Unassembled WGS sequence"/>
</dbReference>